<accession>Q893J5</accession>
<dbReference type="PANTHER" id="PTHR43420">
    <property type="entry name" value="ACETYLTRANSFERASE"/>
    <property type="match status" value="1"/>
</dbReference>
<evidence type="ECO:0000259" key="3">
    <source>
        <dbReference type="PROSITE" id="PS51186"/>
    </source>
</evidence>
<dbReference type="STRING" id="212717.CTC_01823"/>
<dbReference type="SUPFAM" id="SSF55729">
    <property type="entry name" value="Acyl-CoA N-acyltransferases (Nat)"/>
    <property type="match status" value="1"/>
</dbReference>
<dbReference type="Proteomes" id="UP000001412">
    <property type="component" value="Chromosome"/>
</dbReference>
<dbReference type="EC" id="2.3.1.-" evidence="4"/>
<keyword evidence="2 4" id="KW-0012">Acyltransferase</keyword>
<dbReference type="InterPro" id="IPR000182">
    <property type="entry name" value="GNAT_dom"/>
</dbReference>
<dbReference type="InterPro" id="IPR050680">
    <property type="entry name" value="YpeA/RimI_acetyltransf"/>
</dbReference>
<protein>
    <submittedName>
        <fullName evidence="4">Acetyltransferase</fullName>
        <ecNumber evidence="4">2.3.1.-</ecNumber>
    </submittedName>
</protein>
<dbReference type="CDD" id="cd04301">
    <property type="entry name" value="NAT_SF"/>
    <property type="match status" value="1"/>
</dbReference>
<dbReference type="InterPro" id="IPR016181">
    <property type="entry name" value="Acyl_CoA_acyltransferase"/>
</dbReference>
<dbReference type="PANTHER" id="PTHR43420:SF47">
    <property type="entry name" value="N-ACETYLTRANSFERASE DOMAIN-CONTAINING PROTEIN"/>
    <property type="match status" value="1"/>
</dbReference>
<dbReference type="KEGG" id="ctc:CTC_01823"/>
<dbReference type="GO" id="GO:0016747">
    <property type="term" value="F:acyltransferase activity, transferring groups other than amino-acyl groups"/>
    <property type="evidence" value="ECO:0007669"/>
    <property type="project" value="InterPro"/>
</dbReference>
<dbReference type="EMBL" id="AE015927">
    <property type="protein sequence ID" value="AAO36347.1"/>
    <property type="molecule type" value="Genomic_DNA"/>
</dbReference>
<organism evidence="4 5">
    <name type="scientific">Clostridium tetani (strain Massachusetts / E88)</name>
    <dbReference type="NCBI Taxonomy" id="212717"/>
    <lineage>
        <taxon>Bacteria</taxon>
        <taxon>Bacillati</taxon>
        <taxon>Bacillota</taxon>
        <taxon>Clostridia</taxon>
        <taxon>Eubacteriales</taxon>
        <taxon>Clostridiaceae</taxon>
        <taxon>Clostridium</taxon>
    </lineage>
</organism>
<proteinExistence type="predicted"/>
<gene>
    <name evidence="4" type="ordered locus">CTC_01823</name>
</gene>
<keyword evidence="5" id="KW-1185">Reference proteome</keyword>
<dbReference type="AlphaFoldDB" id="Q893J5"/>
<dbReference type="Pfam" id="PF00583">
    <property type="entry name" value="Acetyltransf_1"/>
    <property type="match status" value="1"/>
</dbReference>
<dbReference type="PROSITE" id="PS51186">
    <property type="entry name" value="GNAT"/>
    <property type="match status" value="1"/>
</dbReference>
<name>Q893J5_CLOTE</name>
<evidence type="ECO:0000256" key="1">
    <source>
        <dbReference type="ARBA" id="ARBA00022679"/>
    </source>
</evidence>
<evidence type="ECO:0000313" key="4">
    <source>
        <dbReference type="EMBL" id="AAO36347.1"/>
    </source>
</evidence>
<keyword evidence="1 4" id="KW-0808">Transferase</keyword>
<sequence length="203" mass="22925">MGGLIYLVIRGAKPEDAEKAAELISMAWDELACIFAGSKDKKEVNKVISTFCKEKNNRFSYEYIDVVESEGSIAGLVLAFPAEKEMKLNVPIMKKLPSLYKRKISTYKEEVIPMLNSEEAKPGEYYIDSIAVHPDYRKKGLGKKLLMTARKRALKRGFKKVSLIVKPKNKGAIKLYKSSGYNMAGTVDMPGTDYYRMVKKYTV</sequence>
<reference evidence="4 5" key="1">
    <citation type="journal article" date="2003" name="Proc. Natl. Acad. Sci. U.S.A.">
        <title>The genome sequence of Clostridium tetani, the causative agent of tetanus disease.</title>
        <authorList>
            <person name="Brueggemann H."/>
            <person name="Baumer S."/>
            <person name="Fricke W.F."/>
            <person name="Wiezer A."/>
            <person name="Liesegang H."/>
            <person name="Decker I."/>
            <person name="Herzberg C."/>
            <person name="Martinez-Arias R."/>
            <person name="Merkl R."/>
            <person name="Henne A."/>
            <person name="Gottschalk G."/>
        </authorList>
    </citation>
    <scope>NUCLEOTIDE SEQUENCE [LARGE SCALE GENOMIC DNA]</scope>
    <source>
        <strain evidence="5">Massachusetts / E88</strain>
    </source>
</reference>
<dbReference type="HOGENOM" id="CLU_087235_2_0_9"/>
<evidence type="ECO:0000256" key="2">
    <source>
        <dbReference type="ARBA" id="ARBA00023315"/>
    </source>
</evidence>
<evidence type="ECO:0000313" key="5">
    <source>
        <dbReference type="Proteomes" id="UP000001412"/>
    </source>
</evidence>
<dbReference type="Gene3D" id="3.40.630.30">
    <property type="match status" value="1"/>
</dbReference>
<feature type="domain" description="N-acetyltransferase" evidence="3">
    <location>
        <begin position="7"/>
        <end position="202"/>
    </location>
</feature>